<dbReference type="SUPFAM" id="SSF51735">
    <property type="entry name" value="NAD(P)-binding Rossmann-fold domains"/>
    <property type="match status" value="1"/>
</dbReference>
<protein>
    <submittedName>
        <fullName evidence="2">SDR family NAD(P)-dependent oxidoreductase</fullName>
    </submittedName>
</protein>
<evidence type="ECO:0000256" key="1">
    <source>
        <dbReference type="ARBA" id="ARBA00023002"/>
    </source>
</evidence>
<dbReference type="InterPro" id="IPR052228">
    <property type="entry name" value="Sec_Metab_Biosynth_Oxidored"/>
</dbReference>
<dbReference type="OrthoDB" id="2860165at2"/>
<dbReference type="Pfam" id="PF00106">
    <property type="entry name" value="adh_short"/>
    <property type="match status" value="1"/>
</dbReference>
<gene>
    <name evidence="2" type="ORF">ETD85_59315</name>
</gene>
<dbReference type="InterPro" id="IPR002347">
    <property type="entry name" value="SDR_fam"/>
</dbReference>
<name>A0A5S4F5U1_9ACTN</name>
<keyword evidence="1" id="KW-0560">Oxidoreductase</keyword>
<dbReference type="Gene3D" id="3.40.50.720">
    <property type="entry name" value="NAD(P)-binding Rossmann-like Domain"/>
    <property type="match status" value="1"/>
</dbReference>
<dbReference type="EMBL" id="VCKX01000477">
    <property type="protein sequence ID" value="TMR11483.1"/>
    <property type="molecule type" value="Genomic_DNA"/>
</dbReference>
<dbReference type="Proteomes" id="UP000306628">
    <property type="component" value="Unassembled WGS sequence"/>
</dbReference>
<evidence type="ECO:0000313" key="2">
    <source>
        <dbReference type="EMBL" id="TMR11483.1"/>
    </source>
</evidence>
<dbReference type="RefSeq" id="WP_138698594.1">
    <property type="nucleotide sequence ID" value="NZ_JBHSAZ010000089.1"/>
</dbReference>
<proteinExistence type="predicted"/>
<organism evidence="2 3">
    <name type="scientific">Nonomuraea zeae</name>
    <dbReference type="NCBI Taxonomy" id="1642303"/>
    <lineage>
        <taxon>Bacteria</taxon>
        <taxon>Bacillati</taxon>
        <taxon>Actinomycetota</taxon>
        <taxon>Actinomycetes</taxon>
        <taxon>Streptosporangiales</taxon>
        <taxon>Streptosporangiaceae</taxon>
        <taxon>Nonomuraea</taxon>
    </lineage>
</organism>
<sequence length="275" mass="29614">MRTYVVAGGTTGMGKGLALHFLHRGDQVTVVGSDPAKGRRFLDDATALGAESRAAFIQADLTSVAANRRVIEEVEARHDALDGLVLTAMRHFPQRVETPDGFEGTFALYYVSRLLLGHGLTGLLEKGENPMIVNVCGVGVTKGRIHWDDLSLRQGYGSVKAMLQGGRATDLLGVAYAANHPDGRTRYLLHHPGFTDSGTDSLKQPAKAIIKLLAKVVGQPVGKSIQPIIELMDDPPPGRGLLAYDRRTPVPASAPTLDPGNARRLYEQTRHLLSP</sequence>
<accession>A0A5S4F5U1</accession>
<comment type="caution">
    <text evidence="2">The sequence shown here is derived from an EMBL/GenBank/DDBJ whole genome shotgun (WGS) entry which is preliminary data.</text>
</comment>
<dbReference type="PANTHER" id="PTHR47534:SF3">
    <property type="entry name" value="ALCOHOL DEHYDROGENASE-LIKE C-TERMINAL DOMAIN-CONTAINING PROTEIN"/>
    <property type="match status" value="1"/>
</dbReference>
<dbReference type="AlphaFoldDB" id="A0A5S4F5U1"/>
<dbReference type="InterPro" id="IPR036291">
    <property type="entry name" value="NAD(P)-bd_dom_sf"/>
</dbReference>
<keyword evidence="3" id="KW-1185">Reference proteome</keyword>
<dbReference type="GO" id="GO:0016491">
    <property type="term" value="F:oxidoreductase activity"/>
    <property type="evidence" value="ECO:0007669"/>
    <property type="project" value="UniProtKB-KW"/>
</dbReference>
<reference evidence="2 3" key="1">
    <citation type="submission" date="2019-05" db="EMBL/GenBank/DDBJ databases">
        <title>Draft genome sequence of Nonomuraea zeae DSM 100528.</title>
        <authorList>
            <person name="Saricaoglu S."/>
            <person name="Isik K."/>
        </authorList>
    </citation>
    <scope>NUCLEOTIDE SEQUENCE [LARGE SCALE GENOMIC DNA]</scope>
    <source>
        <strain evidence="2 3">DSM 100528</strain>
    </source>
</reference>
<dbReference type="PANTHER" id="PTHR47534">
    <property type="entry name" value="YALI0E05731P"/>
    <property type="match status" value="1"/>
</dbReference>
<evidence type="ECO:0000313" key="3">
    <source>
        <dbReference type="Proteomes" id="UP000306628"/>
    </source>
</evidence>